<keyword evidence="3" id="KW-1185">Reference proteome</keyword>
<dbReference type="InterPro" id="IPR002591">
    <property type="entry name" value="Phosphodiest/P_Trfase"/>
</dbReference>
<feature type="compositionally biased region" description="Low complexity" evidence="1">
    <location>
        <begin position="113"/>
        <end position="123"/>
    </location>
</feature>
<dbReference type="Pfam" id="PF01663">
    <property type="entry name" value="Phosphodiest"/>
    <property type="match status" value="1"/>
</dbReference>
<dbReference type="InterPro" id="IPR017850">
    <property type="entry name" value="Alkaline_phosphatase_core_sf"/>
</dbReference>
<evidence type="ECO:0000313" key="2">
    <source>
        <dbReference type="EMBL" id="BCI88583.1"/>
    </source>
</evidence>
<reference evidence="2 3" key="1">
    <citation type="submission" date="2020-07" db="EMBL/GenBank/DDBJ databases">
        <title>Mycobacterium kansasii (former subtype) with zoonotic potential isolated from diseased indoor pet cat, Japan.</title>
        <authorList>
            <person name="Fukano H."/>
            <person name="Terazono T."/>
            <person name="Hoshino Y."/>
        </authorList>
    </citation>
    <scope>NUCLEOTIDE SEQUENCE [LARGE SCALE GENOMIC DNA]</scope>
    <source>
        <strain evidence="2 3">Kuro-I</strain>
    </source>
</reference>
<evidence type="ECO:0000313" key="3">
    <source>
        <dbReference type="Proteomes" id="UP000516380"/>
    </source>
</evidence>
<name>A0A7G1IEB1_MYCKA</name>
<dbReference type="AlphaFoldDB" id="A0A7G1IEB1"/>
<gene>
    <name evidence="2" type="ORF">NIIDMKKI_37890</name>
</gene>
<dbReference type="EMBL" id="AP023343">
    <property type="protein sequence ID" value="BCI88583.1"/>
    <property type="molecule type" value="Genomic_DNA"/>
</dbReference>
<organism evidence="2 3">
    <name type="scientific">Mycobacterium kansasii</name>
    <dbReference type="NCBI Taxonomy" id="1768"/>
    <lineage>
        <taxon>Bacteria</taxon>
        <taxon>Bacillati</taxon>
        <taxon>Actinomycetota</taxon>
        <taxon>Actinomycetes</taxon>
        <taxon>Mycobacteriales</taxon>
        <taxon>Mycobacteriaceae</taxon>
        <taxon>Mycobacterium</taxon>
    </lineage>
</organism>
<evidence type="ECO:0000256" key="1">
    <source>
        <dbReference type="SAM" id="MobiDB-lite"/>
    </source>
</evidence>
<accession>A0A7G1IEB1</accession>
<feature type="region of interest" description="Disordered" evidence="1">
    <location>
        <begin position="95"/>
        <end position="127"/>
    </location>
</feature>
<sequence>MTTVVVSEYGIAPANNPVDINRRLRREGYLNVYTQQGREYLDPWTSRAFAVADHQVAHIYVRDESDIARVAALVAELDGVDAVLDRNAQRSLAIDHPRAGSWLRSPNRPPGSPITTGSTTPGRRSSRRAWTFIANPVTTPPSC</sequence>
<protein>
    <recommendedName>
        <fullName evidence="4">Type I phosphodiesterase / nucleotide pyrophosphatase family protein</fullName>
    </recommendedName>
</protein>
<dbReference type="Proteomes" id="UP000516380">
    <property type="component" value="Chromosome"/>
</dbReference>
<evidence type="ECO:0008006" key="4">
    <source>
        <dbReference type="Google" id="ProtNLM"/>
    </source>
</evidence>
<proteinExistence type="predicted"/>
<dbReference type="SUPFAM" id="SSF53649">
    <property type="entry name" value="Alkaline phosphatase-like"/>
    <property type="match status" value="1"/>
</dbReference>